<name>A0ABR4CRU0_9HELO</name>
<reference evidence="1 2" key="1">
    <citation type="journal article" date="2024" name="Commun. Biol.">
        <title>Comparative genomic analysis of thermophilic fungi reveals convergent evolutionary adaptations and gene losses.</title>
        <authorList>
            <person name="Steindorff A.S."/>
            <person name="Aguilar-Pontes M.V."/>
            <person name="Robinson A.J."/>
            <person name="Andreopoulos B."/>
            <person name="LaButti K."/>
            <person name="Kuo A."/>
            <person name="Mondo S."/>
            <person name="Riley R."/>
            <person name="Otillar R."/>
            <person name="Haridas S."/>
            <person name="Lipzen A."/>
            <person name="Grimwood J."/>
            <person name="Schmutz J."/>
            <person name="Clum A."/>
            <person name="Reid I.D."/>
            <person name="Moisan M.C."/>
            <person name="Butler G."/>
            <person name="Nguyen T.T.M."/>
            <person name="Dewar K."/>
            <person name="Conant G."/>
            <person name="Drula E."/>
            <person name="Henrissat B."/>
            <person name="Hansel C."/>
            <person name="Singer S."/>
            <person name="Hutchinson M.I."/>
            <person name="de Vries R.P."/>
            <person name="Natvig D.O."/>
            <person name="Powell A.J."/>
            <person name="Tsang A."/>
            <person name="Grigoriev I.V."/>
        </authorList>
    </citation>
    <scope>NUCLEOTIDE SEQUENCE [LARGE SCALE GENOMIC DNA]</scope>
    <source>
        <strain evidence="1 2">CBS 494.80</strain>
    </source>
</reference>
<comment type="caution">
    <text evidence="1">The sequence shown here is derived from an EMBL/GenBank/DDBJ whole genome shotgun (WGS) entry which is preliminary data.</text>
</comment>
<dbReference type="EMBL" id="JAZHXI010000004">
    <property type="protein sequence ID" value="KAL2072665.1"/>
    <property type="molecule type" value="Genomic_DNA"/>
</dbReference>
<evidence type="ECO:0000313" key="2">
    <source>
        <dbReference type="Proteomes" id="UP001595075"/>
    </source>
</evidence>
<accession>A0ABR4CRU0</accession>
<protein>
    <recommendedName>
        <fullName evidence="3">Fungal N-terminal domain-containing protein</fullName>
    </recommendedName>
</protein>
<sequence>MEALGVASGVAGLLSLTEFIVTKGHKYCTRYKSARADIKEFLAEMQRLHDVLSRLRLLAICLESDEPEVAQGVTAARLETFHSSCKNLYELKMSLATMDFDSKKGKLEWPFKATETKDMVLKIGRNRDDLSTALTADGLTAMITALKSGKETLNTMREGVVNIQDTMRATADELIRKETDETKMKVYKWCSPSNPYDKHEASKAFRFPETVVWIFECDEYKSWISNDNSSLWLHGIRNSALSRTFRDNC</sequence>
<evidence type="ECO:0008006" key="3">
    <source>
        <dbReference type="Google" id="ProtNLM"/>
    </source>
</evidence>
<evidence type="ECO:0000313" key="1">
    <source>
        <dbReference type="EMBL" id="KAL2072665.1"/>
    </source>
</evidence>
<organism evidence="1 2">
    <name type="scientific">Oculimacula yallundae</name>
    <dbReference type="NCBI Taxonomy" id="86028"/>
    <lineage>
        <taxon>Eukaryota</taxon>
        <taxon>Fungi</taxon>
        <taxon>Dikarya</taxon>
        <taxon>Ascomycota</taxon>
        <taxon>Pezizomycotina</taxon>
        <taxon>Leotiomycetes</taxon>
        <taxon>Helotiales</taxon>
        <taxon>Ploettnerulaceae</taxon>
        <taxon>Oculimacula</taxon>
    </lineage>
</organism>
<proteinExistence type="predicted"/>
<keyword evidence="2" id="KW-1185">Reference proteome</keyword>
<gene>
    <name evidence="1" type="ORF">VTL71DRAFT_12008</name>
</gene>
<dbReference type="Proteomes" id="UP001595075">
    <property type="component" value="Unassembled WGS sequence"/>
</dbReference>